<organism evidence="3 4">
    <name type="scientific">Acaryochloris marina (strain MBIC 11017)</name>
    <dbReference type="NCBI Taxonomy" id="329726"/>
    <lineage>
        <taxon>Bacteria</taxon>
        <taxon>Bacillati</taxon>
        <taxon>Cyanobacteriota</taxon>
        <taxon>Cyanophyceae</taxon>
        <taxon>Acaryochloridales</taxon>
        <taxon>Acaryochloridaceae</taxon>
        <taxon>Acaryochloris</taxon>
    </lineage>
</organism>
<keyword evidence="3" id="KW-0614">Plasmid</keyword>
<geneLocation type="plasmid" evidence="3 4">
    <name>pREB2</name>
</geneLocation>
<dbReference type="Proteomes" id="UP000000268">
    <property type="component" value="Plasmid pREB2"/>
</dbReference>
<feature type="region of interest" description="Disordered" evidence="1">
    <location>
        <begin position="95"/>
        <end position="122"/>
    </location>
</feature>
<dbReference type="HOGENOM" id="CLU_1465202_0_0_3"/>
<dbReference type="InterPro" id="IPR058395">
    <property type="entry name" value="DUF8082"/>
</dbReference>
<protein>
    <recommendedName>
        <fullName evidence="2">DUF8082 domain-containing protein</fullName>
    </recommendedName>
</protein>
<dbReference type="KEGG" id="amr:AM1_B0091"/>
<dbReference type="AlphaFoldDB" id="A8ZM48"/>
<evidence type="ECO:0000259" key="2">
    <source>
        <dbReference type="Pfam" id="PF26309"/>
    </source>
</evidence>
<sequence length="201" mass="22597">MASIFISEELEARGFLHDRSSSLEIQGESFVPGPSFHKSWRQTAIEFCEEACTKGVKYILVEFPTYLMTWRCRQAALPTQAQSLHSSKSEEKLSTSLESLKVTPATQKPPQKRVPSTPPEMATQQALELANDDEEFISQCKQELAIHIGPMADFMIKQTLNQSSEMSHQELIEALAIHIADHNAALSFRRACYSFNGIHLL</sequence>
<reference evidence="3 4" key="1">
    <citation type="journal article" date="2008" name="Proc. Natl. Acad. Sci. U.S.A.">
        <title>Niche adaptation and genome expansion in the chlorophyll d-producing cyanobacterium Acaryochloris marina.</title>
        <authorList>
            <person name="Swingley W.D."/>
            <person name="Chen M."/>
            <person name="Cheung P.C."/>
            <person name="Conrad A.L."/>
            <person name="Dejesa L.C."/>
            <person name="Hao J."/>
            <person name="Honchak B.M."/>
            <person name="Karbach L.E."/>
            <person name="Kurdoglu A."/>
            <person name="Lahiri S."/>
            <person name="Mastrian S.D."/>
            <person name="Miyashita H."/>
            <person name="Page L."/>
            <person name="Ramakrishna P."/>
            <person name="Satoh S."/>
            <person name="Sattley W.M."/>
            <person name="Shimada Y."/>
            <person name="Taylor H.L."/>
            <person name="Tomo T."/>
            <person name="Tsuchiya T."/>
            <person name="Wang Z.T."/>
            <person name="Raymond J."/>
            <person name="Mimuro M."/>
            <person name="Blankenship R.E."/>
            <person name="Touchman J.W."/>
        </authorList>
    </citation>
    <scope>NUCLEOTIDE SEQUENCE [LARGE SCALE GENOMIC DNA]</scope>
    <source>
        <strain evidence="4">MBIC 11017</strain>
        <plasmid evidence="4">Plasmid pREB2</plasmid>
    </source>
</reference>
<dbReference type="Pfam" id="PF26309">
    <property type="entry name" value="DUF8082"/>
    <property type="match status" value="1"/>
</dbReference>
<dbReference type="EMBL" id="CP000839">
    <property type="protein sequence ID" value="ABW31817.1"/>
    <property type="molecule type" value="Genomic_DNA"/>
</dbReference>
<evidence type="ECO:0000313" key="4">
    <source>
        <dbReference type="Proteomes" id="UP000000268"/>
    </source>
</evidence>
<feature type="domain" description="DUF8082" evidence="2">
    <location>
        <begin position="135"/>
        <end position="193"/>
    </location>
</feature>
<name>A8ZM48_ACAM1</name>
<evidence type="ECO:0000256" key="1">
    <source>
        <dbReference type="SAM" id="MobiDB-lite"/>
    </source>
</evidence>
<keyword evidence="4" id="KW-1185">Reference proteome</keyword>
<proteinExistence type="predicted"/>
<evidence type="ECO:0000313" key="3">
    <source>
        <dbReference type="EMBL" id="ABW31817.1"/>
    </source>
</evidence>
<gene>
    <name evidence="3" type="ordered locus">AM1_B0091</name>
</gene>
<accession>A8ZM48</accession>